<dbReference type="Gene3D" id="1.20.5.170">
    <property type="match status" value="1"/>
</dbReference>
<dbReference type="PROSITE" id="PS50217">
    <property type="entry name" value="BZIP"/>
    <property type="match status" value="1"/>
</dbReference>
<dbReference type="InterPro" id="IPR004827">
    <property type="entry name" value="bZIP"/>
</dbReference>
<reference evidence="3" key="2">
    <citation type="submission" date="2024-10" db="UniProtKB">
        <authorList>
            <consortium name="EnsemblProtists"/>
        </authorList>
    </citation>
    <scope>IDENTIFICATION</scope>
</reference>
<protein>
    <recommendedName>
        <fullName evidence="2">BZIP domain-containing protein</fullName>
    </recommendedName>
</protein>
<dbReference type="AlphaFoldDB" id="A0A0D3K6J8"/>
<dbReference type="GeneID" id="17251665"/>
<dbReference type="EnsemblProtists" id="EOD31383">
    <property type="protein sequence ID" value="EOD31383"/>
    <property type="gene ID" value="EMIHUDRAFT_365039"/>
</dbReference>
<sequence>MSAGMPDAISMLQYAANSRAEEEKHLLRKERNRQSAAVSRKRQRDHRQQLEEENARLRDENEQLLRLLHEHAPHVELPRSAPAAPSPDLPSAPDDEDCSSTAPRPLLPMPSNAQPAAAHQPATQPAESPPQPAVVGEEQQQVDTAHAAELAGCYSSQYQ</sequence>
<dbReference type="Pfam" id="PF07716">
    <property type="entry name" value="bZIP_2"/>
    <property type="match status" value="1"/>
</dbReference>
<name>A0A0D3K6J8_EMIH1</name>
<dbReference type="SMART" id="SM00338">
    <property type="entry name" value="BRLZ"/>
    <property type="match status" value="1"/>
</dbReference>
<evidence type="ECO:0000259" key="2">
    <source>
        <dbReference type="PROSITE" id="PS50217"/>
    </source>
</evidence>
<dbReference type="CDD" id="cd14686">
    <property type="entry name" value="bZIP"/>
    <property type="match status" value="1"/>
</dbReference>
<evidence type="ECO:0000313" key="3">
    <source>
        <dbReference type="EnsemblProtists" id="EOD31383"/>
    </source>
</evidence>
<evidence type="ECO:0000256" key="1">
    <source>
        <dbReference type="SAM" id="MobiDB-lite"/>
    </source>
</evidence>
<dbReference type="KEGG" id="ehx:EMIHUDRAFT_372462"/>
<dbReference type="KEGG" id="ehx:EMIHUDRAFT_365039"/>
<feature type="region of interest" description="Disordered" evidence="1">
    <location>
        <begin position="19"/>
        <end position="159"/>
    </location>
</feature>
<dbReference type="Proteomes" id="UP000013827">
    <property type="component" value="Unassembled WGS sequence"/>
</dbReference>
<accession>A0A0D3K6J8</accession>
<dbReference type="RefSeq" id="XP_005783812.1">
    <property type="nucleotide sequence ID" value="XM_005783755.1"/>
</dbReference>
<dbReference type="PaxDb" id="2903-EOD05515"/>
<feature type="compositionally biased region" description="Basic and acidic residues" evidence="1">
    <location>
        <begin position="46"/>
        <end position="77"/>
    </location>
</feature>
<reference evidence="4" key="1">
    <citation type="journal article" date="2013" name="Nature">
        <title>Pan genome of the phytoplankton Emiliania underpins its global distribution.</title>
        <authorList>
            <person name="Read B.A."/>
            <person name="Kegel J."/>
            <person name="Klute M.J."/>
            <person name="Kuo A."/>
            <person name="Lefebvre S.C."/>
            <person name="Maumus F."/>
            <person name="Mayer C."/>
            <person name="Miller J."/>
            <person name="Monier A."/>
            <person name="Salamov A."/>
            <person name="Young J."/>
            <person name="Aguilar M."/>
            <person name="Claverie J.M."/>
            <person name="Frickenhaus S."/>
            <person name="Gonzalez K."/>
            <person name="Herman E.K."/>
            <person name="Lin Y.C."/>
            <person name="Napier J."/>
            <person name="Ogata H."/>
            <person name="Sarno A.F."/>
            <person name="Shmutz J."/>
            <person name="Schroeder D."/>
            <person name="de Vargas C."/>
            <person name="Verret F."/>
            <person name="von Dassow P."/>
            <person name="Valentin K."/>
            <person name="Van de Peer Y."/>
            <person name="Wheeler G."/>
            <person name="Dacks J.B."/>
            <person name="Delwiche C.F."/>
            <person name="Dyhrman S.T."/>
            <person name="Glockner G."/>
            <person name="John U."/>
            <person name="Richards T."/>
            <person name="Worden A.Z."/>
            <person name="Zhang X."/>
            <person name="Grigoriev I.V."/>
            <person name="Allen A.E."/>
            <person name="Bidle K."/>
            <person name="Borodovsky M."/>
            <person name="Bowler C."/>
            <person name="Brownlee C."/>
            <person name="Cock J.M."/>
            <person name="Elias M."/>
            <person name="Gladyshev V.N."/>
            <person name="Groth M."/>
            <person name="Guda C."/>
            <person name="Hadaegh A."/>
            <person name="Iglesias-Rodriguez M.D."/>
            <person name="Jenkins J."/>
            <person name="Jones B.M."/>
            <person name="Lawson T."/>
            <person name="Leese F."/>
            <person name="Lindquist E."/>
            <person name="Lobanov A."/>
            <person name="Lomsadze A."/>
            <person name="Malik S.B."/>
            <person name="Marsh M.E."/>
            <person name="Mackinder L."/>
            <person name="Mock T."/>
            <person name="Mueller-Roeber B."/>
            <person name="Pagarete A."/>
            <person name="Parker M."/>
            <person name="Probert I."/>
            <person name="Quesneville H."/>
            <person name="Raines C."/>
            <person name="Rensing S.A."/>
            <person name="Riano-Pachon D.M."/>
            <person name="Richier S."/>
            <person name="Rokitta S."/>
            <person name="Shiraiwa Y."/>
            <person name="Soanes D.M."/>
            <person name="van der Giezen M."/>
            <person name="Wahlund T.M."/>
            <person name="Williams B."/>
            <person name="Wilson W."/>
            <person name="Wolfe G."/>
            <person name="Wurch L.L."/>
        </authorList>
    </citation>
    <scope>NUCLEOTIDE SEQUENCE</scope>
</reference>
<feature type="compositionally biased region" description="Low complexity" evidence="1">
    <location>
        <begin position="113"/>
        <end position="126"/>
    </location>
</feature>
<dbReference type="SUPFAM" id="SSF57959">
    <property type="entry name" value="Leucine zipper domain"/>
    <property type="match status" value="1"/>
</dbReference>
<evidence type="ECO:0000313" key="4">
    <source>
        <dbReference type="Proteomes" id="UP000013827"/>
    </source>
</evidence>
<proteinExistence type="predicted"/>
<dbReference type="InterPro" id="IPR046347">
    <property type="entry name" value="bZIP_sf"/>
</dbReference>
<organism evidence="3 4">
    <name type="scientific">Emiliania huxleyi (strain CCMP1516)</name>
    <dbReference type="NCBI Taxonomy" id="280463"/>
    <lineage>
        <taxon>Eukaryota</taxon>
        <taxon>Haptista</taxon>
        <taxon>Haptophyta</taxon>
        <taxon>Prymnesiophyceae</taxon>
        <taxon>Isochrysidales</taxon>
        <taxon>Noelaerhabdaceae</taxon>
        <taxon>Emiliania</taxon>
    </lineage>
</organism>
<keyword evidence="4" id="KW-1185">Reference proteome</keyword>
<dbReference type="EnsemblProtists" id="EOD05515">
    <property type="protein sequence ID" value="EOD05515"/>
    <property type="gene ID" value="EMIHUDRAFT_372462"/>
</dbReference>
<dbReference type="HOGENOM" id="CLU_1663995_0_0_1"/>
<dbReference type="GO" id="GO:0003700">
    <property type="term" value="F:DNA-binding transcription factor activity"/>
    <property type="evidence" value="ECO:0007669"/>
    <property type="project" value="InterPro"/>
</dbReference>
<dbReference type="GeneID" id="17276656"/>
<feature type="domain" description="BZIP" evidence="2">
    <location>
        <begin position="22"/>
        <end position="64"/>
    </location>
</feature>
<dbReference type="RefSeq" id="XP_005757944.1">
    <property type="nucleotide sequence ID" value="XM_005757887.1"/>
</dbReference>